<sequence>MKSMKYLMIPIAVCAGLNLGLARETPDMRSLPIQQANNSLHYVVPVAVDGEHRHLILDSGSGGNVTLSLDFARSLGADLKESGASNDIKGRSVNYVTTFDEVAVAGILKIRNTKTTLRDFSRLTTIEVNGEQDTVAGLVGSPFLDQVNVVFNPRGPSLLMPKAGVGPDDYCRAKQAEGYERLELTKGTHKYPVVTAKIEGREFDFLVDTGSAINIMLKDVAKELGLPLKESDNTASGPSGGKLKLLVTNLDRMILGNRALLPNTEFYVLPKTGSKSVSDGKYGGIIGVNTLRRWNMELDFGSYSLLMPAPR</sequence>
<dbReference type="RefSeq" id="WP_200283528.1">
    <property type="nucleotide sequence ID" value="NZ_JAENII010000028.1"/>
</dbReference>
<protein>
    <submittedName>
        <fullName evidence="1">Aspartyl protease family protein</fullName>
    </submittedName>
</protein>
<dbReference type="SUPFAM" id="SSF50630">
    <property type="entry name" value="Acid proteases"/>
    <property type="match status" value="1"/>
</dbReference>
<name>A0A934REI6_9BACT</name>
<dbReference type="InterPro" id="IPR034122">
    <property type="entry name" value="Retropepsin-like_bacterial"/>
</dbReference>
<dbReference type="GO" id="GO:0006508">
    <property type="term" value="P:proteolysis"/>
    <property type="evidence" value="ECO:0007669"/>
    <property type="project" value="UniProtKB-KW"/>
</dbReference>
<dbReference type="InterPro" id="IPR001969">
    <property type="entry name" value="Aspartic_peptidase_AS"/>
</dbReference>
<keyword evidence="1" id="KW-0378">Hydrolase</keyword>
<comment type="caution">
    <text evidence="1">The sequence shown here is derived from an EMBL/GenBank/DDBJ whole genome shotgun (WGS) entry which is preliminary data.</text>
</comment>
<dbReference type="Proteomes" id="UP000658278">
    <property type="component" value="Unassembled WGS sequence"/>
</dbReference>
<dbReference type="InterPro" id="IPR021109">
    <property type="entry name" value="Peptidase_aspartic_dom_sf"/>
</dbReference>
<keyword evidence="2" id="KW-1185">Reference proteome</keyword>
<reference evidence="1" key="1">
    <citation type="submission" date="2021-01" db="EMBL/GenBank/DDBJ databases">
        <title>Modified the classification status of verrucomicrobia.</title>
        <authorList>
            <person name="Feng X."/>
        </authorList>
    </citation>
    <scope>NUCLEOTIDE SEQUENCE</scope>
    <source>
        <strain evidence="1">KCTC 22201</strain>
    </source>
</reference>
<evidence type="ECO:0000313" key="2">
    <source>
        <dbReference type="Proteomes" id="UP000658278"/>
    </source>
</evidence>
<evidence type="ECO:0000313" key="1">
    <source>
        <dbReference type="EMBL" id="MBK1829045.1"/>
    </source>
</evidence>
<dbReference type="Pfam" id="PF13650">
    <property type="entry name" value="Asp_protease_2"/>
    <property type="match status" value="1"/>
</dbReference>
<dbReference type="EMBL" id="JAENII010000028">
    <property type="protein sequence ID" value="MBK1829045.1"/>
    <property type="molecule type" value="Genomic_DNA"/>
</dbReference>
<organism evidence="1 2">
    <name type="scientific">Haloferula rosea</name>
    <dbReference type="NCBI Taxonomy" id="490093"/>
    <lineage>
        <taxon>Bacteria</taxon>
        <taxon>Pseudomonadati</taxon>
        <taxon>Verrucomicrobiota</taxon>
        <taxon>Verrucomicrobiia</taxon>
        <taxon>Verrucomicrobiales</taxon>
        <taxon>Verrucomicrobiaceae</taxon>
        <taxon>Haloferula</taxon>
    </lineage>
</organism>
<accession>A0A934REI6</accession>
<dbReference type="CDD" id="cd05483">
    <property type="entry name" value="retropepsin_like_bacteria"/>
    <property type="match status" value="1"/>
</dbReference>
<proteinExistence type="predicted"/>
<dbReference type="PROSITE" id="PS00141">
    <property type="entry name" value="ASP_PROTEASE"/>
    <property type="match status" value="1"/>
</dbReference>
<dbReference type="GO" id="GO:0004190">
    <property type="term" value="F:aspartic-type endopeptidase activity"/>
    <property type="evidence" value="ECO:0007669"/>
    <property type="project" value="InterPro"/>
</dbReference>
<keyword evidence="1" id="KW-0645">Protease</keyword>
<dbReference type="Gene3D" id="2.40.70.10">
    <property type="entry name" value="Acid Proteases"/>
    <property type="match status" value="2"/>
</dbReference>
<gene>
    <name evidence="1" type="ORF">JIN81_18560</name>
</gene>
<dbReference type="AlphaFoldDB" id="A0A934REI6"/>